<organism evidence="1 2">
    <name type="scientific">Brucella pseudogrignonensis</name>
    <dbReference type="NCBI Taxonomy" id="419475"/>
    <lineage>
        <taxon>Bacteria</taxon>
        <taxon>Pseudomonadati</taxon>
        <taxon>Pseudomonadota</taxon>
        <taxon>Alphaproteobacteria</taxon>
        <taxon>Hyphomicrobiales</taxon>
        <taxon>Brucellaceae</taxon>
        <taxon>Brucella/Ochrobactrum group</taxon>
        <taxon>Brucella</taxon>
    </lineage>
</organism>
<evidence type="ECO:0000313" key="1">
    <source>
        <dbReference type="EMBL" id="MDR6434654.1"/>
    </source>
</evidence>
<accession>A0ABU1MF23</accession>
<keyword evidence="2" id="KW-1185">Reference proteome</keyword>
<dbReference type="Proteomes" id="UP001184614">
    <property type="component" value="Unassembled WGS sequence"/>
</dbReference>
<gene>
    <name evidence="1" type="ORF">J2782_004407</name>
</gene>
<evidence type="ECO:0000313" key="2">
    <source>
        <dbReference type="Proteomes" id="UP001184614"/>
    </source>
</evidence>
<name>A0ABU1MF23_9HYPH</name>
<dbReference type="EMBL" id="JAVDQT010000013">
    <property type="protein sequence ID" value="MDR6434654.1"/>
    <property type="molecule type" value="Genomic_DNA"/>
</dbReference>
<reference evidence="1 2" key="1">
    <citation type="submission" date="2023-07" db="EMBL/GenBank/DDBJ databases">
        <title>Sorghum-associated microbial communities from plants grown in Nebraska, USA.</title>
        <authorList>
            <person name="Schachtman D."/>
        </authorList>
    </citation>
    <scope>NUCLEOTIDE SEQUENCE [LARGE SCALE GENOMIC DNA]</scope>
    <source>
        <strain evidence="1 2">DS1730</strain>
    </source>
</reference>
<comment type="caution">
    <text evidence="1">The sequence shown here is derived from an EMBL/GenBank/DDBJ whole genome shotgun (WGS) entry which is preliminary data.</text>
</comment>
<proteinExistence type="predicted"/>
<protein>
    <submittedName>
        <fullName evidence="1">Uncharacterized protein</fullName>
    </submittedName>
</protein>
<dbReference type="RefSeq" id="WP_310016124.1">
    <property type="nucleotide sequence ID" value="NZ_JAVDQT010000013.1"/>
</dbReference>
<sequence length="98" mass="11596">MISVRSNSHKITVCLRRDEEGQIFAVLLDQYDPDSLVFMIFRDELEQAFFYEVEISEEVDAHAPEAEKLRVALDAELKRQEIDYKILHQLPQDWEDRA</sequence>